<proteinExistence type="predicted"/>
<gene>
    <name evidence="1" type="ORF">H9797_00850</name>
</gene>
<reference evidence="1" key="2">
    <citation type="submission" date="2021-04" db="EMBL/GenBank/DDBJ databases">
        <authorList>
            <person name="Gilroy R."/>
        </authorList>
    </citation>
    <scope>NUCLEOTIDE SEQUENCE</scope>
    <source>
        <strain evidence="1">CHK156-179</strain>
    </source>
</reference>
<reference evidence="1" key="1">
    <citation type="journal article" date="2021" name="PeerJ">
        <title>Extensive microbial diversity within the chicken gut microbiome revealed by metagenomics and culture.</title>
        <authorList>
            <person name="Gilroy R."/>
            <person name="Ravi A."/>
            <person name="Getino M."/>
            <person name="Pursley I."/>
            <person name="Horton D.L."/>
            <person name="Alikhan N.F."/>
            <person name="Baker D."/>
            <person name="Gharbi K."/>
            <person name="Hall N."/>
            <person name="Watson M."/>
            <person name="Adriaenssens E.M."/>
            <person name="Foster-Nyarko E."/>
            <person name="Jarju S."/>
            <person name="Secka A."/>
            <person name="Antonio M."/>
            <person name="Oren A."/>
            <person name="Chaudhuri R.R."/>
            <person name="La Ragione R."/>
            <person name="Hildebrand F."/>
            <person name="Pallen M.J."/>
        </authorList>
    </citation>
    <scope>NUCLEOTIDE SEQUENCE</scope>
    <source>
        <strain evidence="1">CHK156-179</strain>
    </source>
</reference>
<sequence>MSQRAEQAKSNFLNGMNCAQSVAAAFADVLPIAKEQLLAASRPLGGGIGRLREMCGTVAAAAMCLGMLFPDVSKNDIYALVQEHAYKFREKNKTFRCGELLNNAGLPAETEPVAEPRTPEYYEKRPCPHLVYDAAAILEEMLIERGVLKA</sequence>
<name>A0A9D2H1B3_9FIRM</name>
<dbReference type="Pfam" id="PF09719">
    <property type="entry name" value="C_GCAxxG_C_C"/>
    <property type="match status" value="1"/>
</dbReference>
<evidence type="ECO:0000313" key="2">
    <source>
        <dbReference type="Proteomes" id="UP000824221"/>
    </source>
</evidence>
<organism evidence="1 2">
    <name type="scientific">Candidatus Gallimonas gallistercoris</name>
    <dbReference type="NCBI Taxonomy" id="2838602"/>
    <lineage>
        <taxon>Bacteria</taxon>
        <taxon>Bacillati</taxon>
        <taxon>Bacillota</taxon>
        <taxon>Clostridia</taxon>
        <taxon>Candidatus Gallimonas</taxon>
    </lineage>
</organism>
<evidence type="ECO:0000313" key="1">
    <source>
        <dbReference type="EMBL" id="HJA01916.1"/>
    </source>
</evidence>
<accession>A0A9D2H1B3</accession>
<dbReference type="InterPro" id="IPR010181">
    <property type="entry name" value="CGCAxxGCC_motif"/>
</dbReference>
<dbReference type="AlphaFoldDB" id="A0A9D2H1B3"/>
<dbReference type="EMBL" id="DXAJ01000018">
    <property type="protein sequence ID" value="HJA01916.1"/>
    <property type="molecule type" value="Genomic_DNA"/>
</dbReference>
<dbReference type="Proteomes" id="UP000824221">
    <property type="component" value="Unassembled WGS sequence"/>
</dbReference>
<comment type="caution">
    <text evidence="1">The sequence shown here is derived from an EMBL/GenBank/DDBJ whole genome shotgun (WGS) entry which is preliminary data.</text>
</comment>
<dbReference type="NCBIfam" id="TIGR01909">
    <property type="entry name" value="C_GCAxxG_C_C"/>
    <property type="match status" value="1"/>
</dbReference>
<protein>
    <submittedName>
        <fullName evidence="1">C-GCAxxG-C-C family protein</fullName>
    </submittedName>
</protein>